<evidence type="ECO:0000256" key="2">
    <source>
        <dbReference type="ARBA" id="ARBA00022475"/>
    </source>
</evidence>
<proteinExistence type="predicted"/>
<name>A0ABQ2SFI3_9DEIO</name>
<evidence type="ECO:0000256" key="4">
    <source>
        <dbReference type="ARBA" id="ARBA00022989"/>
    </source>
</evidence>
<dbReference type="PANTHER" id="PTHR23513:SF11">
    <property type="entry name" value="STAPHYLOFERRIN A TRANSPORTER"/>
    <property type="match status" value="1"/>
</dbReference>
<organism evidence="8 9">
    <name type="scientific">Deinococcus knuensis</name>
    <dbReference type="NCBI Taxonomy" id="1837380"/>
    <lineage>
        <taxon>Bacteria</taxon>
        <taxon>Thermotogati</taxon>
        <taxon>Deinococcota</taxon>
        <taxon>Deinococci</taxon>
        <taxon>Deinococcales</taxon>
        <taxon>Deinococcaceae</taxon>
        <taxon>Deinococcus</taxon>
    </lineage>
</organism>
<keyword evidence="2" id="KW-1003">Cell membrane</keyword>
<dbReference type="PANTHER" id="PTHR23513">
    <property type="entry name" value="INTEGRAL MEMBRANE EFFLUX PROTEIN-RELATED"/>
    <property type="match status" value="1"/>
</dbReference>
<dbReference type="InterPro" id="IPR011701">
    <property type="entry name" value="MFS"/>
</dbReference>
<dbReference type="Gene3D" id="1.20.1250.20">
    <property type="entry name" value="MFS general substrate transporter like domains"/>
    <property type="match status" value="2"/>
</dbReference>
<evidence type="ECO:0000313" key="9">
    <source>
        <dbReference type="Proteomes" id="UP000620633"/>
    </source>
</evidence>
<feature type="transmembrane region" description="Helical" evidence="6">
    <location>
        <begin position="370"/>
        <end position="394"/>
    </location>
</feature>
<gene>
    <name evidence="8" type="ORF">GCM10008961_05910</name>
</gene>
<accession>A0ABQ2SFI3</accession>
<keyword evidence="9" id="KW-1185">Reference proteome</keyword>
<evidence type="ECO:0000313" key="8">
    <source>
        <dbReference type="EMBL" id="GGS17070.1"/>
    </source>
</evidence>
<dbReference type="InterPro" id="IPR036259">
    <property type="entry name" value="MFS_trans_sf"/>
</dbReference>
<reference evidence="9" key="1">
    <citation type="journal article" date="2019" name="Int. J. Syst. Evol. Microbiol.">
        <title>The Global Catalogue of Microorganisms (GCM) 10K type strain sequencing project: providing services to taxonomists for standard genome sequencing and annotation.</title>
        <authorList>
            <consortium name="The Broad Institute Genomics Platform"/>
            <consortium name="The Broad Institute Genome Sequencing Center for Infectious Disease"/>
            <person name="Wu L."/>
            <person name="Ma J."/>
        </authorList>
    </citation>
    <scope>NUCLEOTIDE SEQUENCE [LARGE SCALE GENOMIC DNA]</scope>
    <source>
        <strain evidence="9">JCM 31406</strain>
    </source>
</reference>
<keyword evidence="4 6" id="KW-1133">Transmembrane helix</keyword>
<sequence length="409" mass="42059">MIPAAPDRLWNRSFLLWWLGGTQSALGTALAGIATSFLVLHQTGSAGQMGVNLALALLPELFSPLFGTLVDRLPLKVPLILGNVLRGALQLTVGLLALRGHVPLELIYASSFLTGLIGAFYSPAAMGVTPRLVPRDQLQRATGLMQGSTQVMGLVGVVGGGALVGVLGSAPALIFDGLSFLLFAALLPLVTLPTRGSAPAGEGFWASFRAGFGYARRSPVTLGLPVMAFFLNAAFAPMEMLMPARMTALGAGAQGFGLFFGLLLAGLAAGSFAVAALGDRLDARRLSSPAFAALGVTVLALSVTQTPAQLYTLAFVMGLVNAALNLSLSLIFQKSVDPAYYGRVGSLIGMVSMAGMPLAMLLLAPVADRVALGTVFAVAGSLTVLASVGWAALLRRDQAARAAQTAVPA</sequence>
<dbReference type="CDD" id="cd06173">
    <property type="entry name" value="MFS_MefA_like"/>
    <property type="match status" value="1"/>
</dbReference>
<feature type="transmembrane region" description="Helical" evidence="6">
    <location>
        <begin position="256"/>
        <end position="277"/>
    </location>
</feature>
<feature type="transmembrane region" description="Helical" evidence="6">
    <location>
        <begin position="219"/>
        <end position="236"/>
    </location>
</feature>
<feature type="transmembrane region" description="Helical" evidence="6">
    <location>
        <begin position="344"/>
        <end position="364"/>
    </location>
</feature>
<dbReference type="InterPro" id="IPR022324">
    <property type="entry name" value="Bacilysin_exporter_BacE_put"/>
</dbReference>
<evidence type="ECO:0000256" key="6">
    <source>
        <dbReference type="SAM" id="Phobius"/>
    </source>
</evidence>
<evidence type="ECO:0000256" key="1">
    <source>
        <dbReference type="ARBA" id="ARBA00004651"/>
    </source>
</evidence>
<dbReference type="SUPFAM" id="SSF103473">
    <property type="entry name" value="MFS general substrate transporter"/>
    <property type="match status" value="1"/>
</dbReference>
<feature type="transmembrane region" description="Helical" evidence="6">
    <location>
        <begin position="106"/>
        <end position="130"/>
    </location>
</feature>
<feature type="transmembrane region" description="Helical" evidence="6">
    <location>
        <begin position="151"/>
        <end position="174"/>
    </location>
</feature>
<keyword evidence="3 6" id="KW-0812">Transmembrane</keyword>
<feature type="transmembrane region" description="Helical" evidence="6">
    <location>
        <begin position="15"/>
        <end position="39"/>
    </location>
</feature>
<dbReference type="RefSeq" id="WP_189098840.1">
    <property type="nucleotide sequence ID" value="NZ_BMQO01000001.1"/>
</dbReference>
<protein>
    <submittedName>
        <fullName evidence="8">MFS transporter</fullName>
    </submittedName>
</protein>
<dbReference type="Pfam" id="PF07690">
    <property type="entry name" value="MFS_1"/>
    <property type="match status" value="1"/>
</dbReference>
<evidence type="ECO:0000256" key="3">
    <source>
        <dbReference type="ARBA" id="ARBA00022692"/>
    </source>
</evidence>
<dbReference type="Proteomes" id="UP000620633">
    <property type="component" value="Unassembled WGS sequence"/>
</dbReference>
<dbReference type="InterPro" id="IPR020846">
    <property type="entry name" value="MFS_dom"/>
</dbReference>
<feature type="transmembrane region" description="Helical" evidence="6">
    <location>
        <begin position="180"/>
        <end position="198"/>
    </location>
</feature>
<dbReference type="PRINTS" id="PR01988">
    <property type="entry name" value="EXPORTERBACE"/>
</dbReference>
<feature type="domain" description="Major facilitator superfamily (MFS) profile" evidence="7">
    <location>
        <begin position="220"/>
        <end position="409"/>
    </location>
</feature>
<keyword evidence="5 6" id="KW-0472">Membrane</keyword>
<evidence type="ECO:0000259" key="7">
    <source>
        <dbReference type="PROSITE" id="PS50850"/>
    </source>
</evidence>
<dbReference type="PROSITE" id="PS50850">
    <property type="entry name" value="MFS"/>
    <property type="match status" value="1"/>
</dbReference>
<dbReference type="EMBL" id="BMQO01000001">
    <property type="protein sequence ID" value="GGS17070.1"/>
    <property type="molecule type" value="Genomic_DNA"/>
</dbReference>
<comment type="subcellular location">
    <subcellularLocation>
        <location evidence="1">Cell membrane</location>
        <topology evidence="1">Multi-pass membrane protein</topology>
    </subcellularLocation>
</comment>
<comment type="caution">
    <text evidence="8">The sequence shown here is derived from an EMBL/GenBank/DDBJ whole genome shotgun (WGS) entry which is preliminary data.</text>
</comment>
<evidence type="ECO:0000256" key="5">
    <source>
        <dbReference type="ARBA" id="ARBA00023136"/>
    </source>
</evidence>
<feature type="transmembrane region" description="Helical" evidence="6">
    <location>
        <begin position="310"/>
        <end position="332"/>
    </location>
</feature>